<evidence type="ECO:0000313" key="3">
    <source>
        <dbReference type="Proteomes" id="UP001597176"/>
    </source>
</evidence>
<dbReference type="Gene3D" id="3.60.21.10">
    <property type="match status" value="1"/>
</dbReference>
<dbReference type="CDD" id="cd00144">
    <property type="entry name" value="MPP_PPP_family"/>
    <property type="match status" value="1"/>
</dbReference>
<proteinExistence type="predicted"/>
<dbReference type="RefSeq" id="WP_238209028.1">
    <property type="nucleotide sequence ID" value="NZ_JBHTND010000025.1"/>
</dbReference>
<protein>
    <submittedName>
        <fullName evidence="2">Metallophosphoesterase family protein</fullName>
        <ecNumber evidence="2">3.1.-.-</ecNumber>
    </submittedName>
</protein>
<keyword evidence="3" id="KW-1185">Reference proteome</keyword>
<dbReference type="InterPro" id="IPR029052">
    <property type="entry name" value="Metallo-depent_PP-like"/>
</dbReference>
<dbReference type="GO" id="GO:0016787">
    <property type="term" value="F:hydrolase activity"/>
    <property type="evidence" value="ECO:0007669"/>
    <property type="project" value="UniProtKB-KW"/>
</dbReference>
<dbReference type="PANTHER" id="PTHR42850:SF4">
    <property type="entry name" value="ZINC-DEPENDENT ENDOPOLYPHOSPHATASE"/>
    <property type="match status" value="1"/>
</dbReference>
<comment type="caution">
    <text evidence="2">The sequence shown here is derived from an EMBL/GenBank/DDBJ whole genome shotgun (WGS) entry which is preliminary data.</text>
</comment>
<organism evidence="2 3">
    <name type="scientific">Methylobacterium marchantiae</name>
    <dbReference type="NCBI Taxonomy" id="600331"/>
    <lineage>
        <taxon>Bacteria</taxon>
        <taxon>Pseudomonadati</taxon>
        <taxon>Pseudomonadota</taxon>
        <taxon>Alphaproteobacteria</taxon>
        <taxon>Hyphomicrobiales</taxon>
        <taxon>Methylobacteriaceae</taxon>
        <taxon>Methylobacterium</taxon>
    </lineage>
</organism>
<dbReference type="InterPro" id="IPR050126">
    <property type="entry name" value="Ap4A_hydrolase"/>
</dbReference>
<dbReference type="Proteomes" id="UP001597176">
    <property type="component" value="Unassembled WGS sequence"/>
</dbReference>
<dbReference type="EC" id="3.1.-.-" evidence="2"/>
<dbReference type="SUPFAM" id="SSF56300">
    <property type="entry name" value="Metallo-dependent phosphatases"/>
    <property type="match status" value="1"/>
</dbReference>
<gene>
    <name evidence="2" type="ORF">ACFQ4G_16600</name>
</gene>
<evidence type="ECO:0000259" key="1">
    <source>
        <dbReference type="Pfam" id="PF00149"/>
    </source>
</evidence>
<dbReference type="PANTHER" id="PTHR42850">
    <property type="entry name" value="METALLOPHOSPHOESTERASE"/>
    <property type="match status" value="1"/>
</dbReference>
<evidence type="ECO:0000313" key="2">
    <source>
        <dbReference type="EMBL" id="MFD1303194.1"/>
    </source>
</evidence>
<dbReference type="Pfam" id="PF00149">
    <property type="entry name" value="Metallophos"/>
    <property type="match status" value="1"/>
</dbReference>
<name>A0ABW3X0Q8_9HYPH</name>
<dbReference type="InterPro" id="IPR004843">
    <property type="entry name" value="Calcineurin-like_PHP"/>
</dbReference>
<dbReference type="EMBL" id="JBHTND010000025">
    <property type="protein sequence ID" value="MFD1303194.1"/>
    <property type="molecule type" value="Genomic_DNA"/>
</dbReference>
<reference evidence="3" key="1">
    <citation type="journal article" date="2019" name="Int. J. Syst. Evol. Microbiol.">
        <title>The Global Catalogue of Microorganisms (GCM) 10K type strain sequencing project: providing services to taxonomists for standard genome sequencing and annotation.</title>
        <authorList>
            <consortium name="The Broad Institute Genomics Platform"/>
            <consortium name="The Broad Institute Genome Sequencing Center for Infectious Disease"/>
            <person name="Wu L."/>
            <person name="Ma J."/>
        </authorList>
    </citation>
    <scope>NUCLEOTIDE SEQUENCE [LARGE SCALE GENOMIC DNA]</scope>
    <source>
        <strain evidence="3">CCUG 56108</strain>
    </source>
</reference>
<sequence>MTDLTYAIGDIHGCADALVRLLAEIERHGDGRPRRLVFLGDYVDRGPDSAGVLEILRDLDRAGNGSATFLMGNHERMVLDAYEKPFGVTAWLENGGESTLASFGIQDPENLPRGVLNWMSVLATVHEDARRYYVHAGFHPGRTGIDPDVEARLWIRKPFLTEDFDFGKHVVHGHTPQKDGRPDVRPFRTNLDTACVFGRVLTAGVFTDEAGPAVDFLQVAK</sequence>
<accession>A0ABW3X0Q8</accession>
<feature type="domain" description="Calcineurin-like phosphoesterase" evidence="1">
    <location>
        <begin position="7"/>
        <end position="191"/>
    </location>
</feature>
<keyword evidence="2" id="KW-0378">Hydrolase</keyword>